<dbReference type="Proteomes" id="UP000247973">
    <property type="component" value="Unassembled WGS sequence"/>
</dbReference>
<comment type="caution">
    <text evidence="1">The sequence shown here is derived from an EMBL/GenBank/DDBJ whole genome shotgun (WGS) entry which is preliminary data.</text>
</comment>
<gene>
    <name evidence="1" type="ORF">CLV62_101393</name>
</gene>
<sequence>MGNTCFLILLIRFKMKIYITFICAICATLFFNETHAQIGIQTENPLSVLHIDPKRDTNATGSGNISDDVVITSAGNVGIGVVAPTEKLDIRGTFRLRDGNQAANKVLVSDASGNAQWSDRPKLEVLEVNNINTLLSGKTFTTTPIYSGVSITLSKGAWQVMFQVTCTGSNNVYWDFCTSSTVYSLMDVPNRRAMSSGRTPVSVTAIYFVNNTVATTYYIWASTRSGTATYLAGGTLWALPID</sequence>
<keyword evidence="2" id="KW-1185">Reference proteome</keyword>
<name>A0A2V3PWF2_9BACT</name>
<dbReference type="EMBL" id="QICL01000001">
    <property type="protein sequence ID" value="PXV69124.1"/>
    <property type="molecule type" value="Genomic_DNA"/>
</dbReference>
<organism evidence="1 2">
    <name type="scientific">Dysgonomonas alginatilytica</name>
    <dbReference type="NCBI Taxonomy" id="1605892"/>
    <lineage>
        <taxon>Bacteria</taxon>
        <taxon>Pseudomonadati</taxon>
        <taxon>Bacteroidota</taxon>
        <taxon>Bacteroidia</taxon>
        <taxon>Bacteroidales</taxon>
        <taxon>Dysgonomonadaceae</taxon>
        <taxon>Dysgonomonas</taxon>
    </lineage>
</organism>
<accession>A0A2V3PWF2</accession>
<reference evidence="1 2" key="1">
    <citation type="submission" date="2018-03" db="EMBL/GenBank/DDBJ databases">
        <title>Genomic Encyclopedia of Archaeal and Bacterial Type Strains, Phase II (KMG-II): from individual species to whole genera.</title>
        <authorList>
            <person name="Goeker M."/>
        </authorList>
    </citation>
    <scope>NUCLEOTIDE SEQUENCE [LARGE SCALE GENOMIC DNA]</scope>
    <source>
        <strain evidence="1 2">DSM 100214</strain>
    </source>
</reference>
<evidence type="ECO:0000313" key="2">
    <source>
        <dbReference type="Proteomes" id="UP000247973"/>
    </source>
</evidence>
<proteinExistence type="predicted"/>
<protein>
    <submittedName>
        <fullName evidence="1">Uncharacterized protein</fullName>
    </submittedName>
</protein>
<dbReference type="AlphaFoldDB" id="A0A2V3PWF2"/>
<evidence type="ECO:0000313" key="1">
    <source>
        <dbReference type="EMBL" id="PXV69124.1"/>
    </source>
</evidence>